<feature type="signal peptide" evidence="2">
    <location>
        <begin position="1"/>
        <end position="18"/>
    </location>
</feature>
<dbReference type="Proteomes" id="UP001324634">
    <property type="component" value="Chromosome"/>
</dbReference>
<dbReference type="AlphaFoldDB" id="A0AAX4HUI8"/>
<feature type="chain" id="PRO_5043971304" evidence="2">
    <location>
        <begin position="19"/>
        <end position="161"/>
    </location>
</feature>
<gene>
    <name evidence="3" type="ORF">SOO65_08605</name>
</gene>
<evidence type="ECO:0000313" key="4">
    <source>
        <dbReference type="Proteomes" id="UP001324634"/>
    </source>
</evidence>
<keyword evidence="2" id="KW-0732">Signal</keyword>
<reference evidence="3 4" key="1">
    <citation type="submission" date="2023-11" db="EMBL/GenBank/DDBJ databases">
        <title>Peredibacter starrii A3.12.</title>
        <authorList>
            <person name="Mitchell R.J."/>
        </authorList>
    </citation>
    <scope>NUCLEOTIDE SEQUENCE [LARGE SCALE GENOMIC DNA]</scope>
    <source>
        <strain evidence="3 4">A3.12</strain>
    </source>
</reference>
<evidence type="ECO:0000256" key="1">
    <source>
        <dbReference type="SAM" id="MobiDB-lite"/>
    </source>
</evidence>
<accession>A0AAX4HUI8</accession>
<feature type="region of interest" description="Disordered" evidence="1">
    <location>
        <begin position="135"/>
        <end position="161"/>
    </location>
</feature>
<evidence type="ECO:0000313" key="3">
    <source>
        <dbReference type="EMBL" id="WPU66807.1"/>
    </source>
</evidence>
<sequence length="161" mass="17639">MKKFILFSTMVLSLQATAGIFEGEELLSDQVVSAQNCVGHAEEVSMAMGGHSPVGEVPVDIYTLVIERQIEKEVYKKNLLLKKKEGTSYKETINKSEVLTFKSEFKGSDAVAQRAANLAAKEACEAQRAKFFSRDNSERGVVEKSGSQKADQKKTSSAQAQ</sequence>
<dbReference type="EMBL" id="CP139487">
    <property type="protein sequence ID" value="WPU66807.1"/>
    <property type="molecule type" value="Genomic_DNA"/>
</dbReference>
<keyword evidence="4" id="KW-1185">Reference proteome</keyword>
<dbReference type="RefSeq" id="WP_321399379.1">
    <property type="nucleotide sequence ID" value="NZ_CP139487.1"/>
</dbReference>
<feature type="compositionally biased region" description="Polar residues" evidence="1">
    <location>
        <begin position="145"/>
        <end position="161"/>
    </location>
</feature>
<evidence type="ECO:0000256" key="2">
    <source>
        <dbReference type="SAM" id="SignalP"/>
    </source>
</evidence>
<protein>
    <submittedName>
        <fullName evidence="3">Uncharacterized protein</fullName>
    </submittedName>
</protein>
<organism evidence="3 4">
    <name type="scientific">Peredibacter starrii</name>
    <dbReference type="NCBI Taxonomy" id="28202"/>
    <lineage>
        <taxon>Bacteria</taxon>
        <taxon>Pseudomonadati</taxon>
        <taxon>Bdellovibrionota</taxon>
        <taxon>Bacteriovoracia</taxon>
        <taxon>Bacteriovoracales</taxon>
        <taxon>Bacteriovoracaceae</taxon>
        <taxon>Peredibacter</taxon>
    </lineage>
</organism>
<dbReference type="KEGG" id="psti:SOO65_08605"/>
<proteinExistence type="predicted"/>
<name>A0AAX4HUI8_9BACT</name>